<dbReference type="Proteomes" id="UP000094426">
    <property type="component" value="Unassembled WGS sequence"/>
</dbReference>
<dbReference type="CDD" id="cd12954">
    <property type="entry name" value="MMP_TTHA0227_like_1"/>
    <property type="match status" value="1"/>
</dbReference>
<feature type="region of interest" description="Disordered" evidence="1">
    <location>
        <begin position="1"/>
        <end position="36"/>
    </location>
</feature>
<sequence>MPRNRRANASSTPPATSRWRSRHGRGARGPVTGPHLPMLSNRIDSFDMTVASTADYLKGIWPEELAGVRFEVAPTPTGNSGGDGVDRWHVDGSGHRIVLYRVPIQRLTKLHRNDDLHRRMYIEGCVFRAVAELLGKDPWDLAPDRFRHF</sequence>
<dbReference type="AlphaFoldDB" id="A0A1E2SJ98"/>
<gene>
    <name evidence="2" type="ORF">ATY41_11635</name>
</gene>
<dbReference type="EMBL" id="LNZG01000024">
    <property type="protein sequence ID" value="ODA89925.1"/>
    <property type="molecule type" value="Genomic_DNA"/>
</dbReference>
<dbReference type="OrthoDB" id="4989780at2"/>
<proteinExistence type="predicted"/>
<comment type="caution">
    <text evidence="2">The sequence shown here is derived from an EMBL/GenBank/DDBJ whole genome shotgun (WGS) entry which is preliminary data.</text>
</comment>
<evidence type="ECO:0000256" key="1">
    <source>
        <dbReference type="SAM" id="MobiDB-lite"/>
    </source>
</evidence>
<reference evidence="2 3" key="1">
    <citation type="submission" date="2015-11" db="EMBL/GenBank/DDBJ databases">
        <authorList>
            <person name="Zhang Y."/>
            <person name="Guo Z."/>
        </authorList>
    </citation>
    <scope>NUCLEOTIDE SEQUENCE [LARGE SCALE GENOMIC DNA]</scope>
    <source>
        <strain evidence="3">gdw1</strain>
    </source>
</reference>
<name>A0A1E2SJ98_LEIXY</name>
<accession>A0A1E2SJ98</accession>
<dbReference type="RefSeq" id="WP_011185503.1">
    <property type="nucleotide sequence ID" value="NZ_LNZG01000024.1"/>
</dbReference>
<dbReference type="SUPFAM" id="SSF55486">
    <property type="entry name" value="Metalloproteases ('zincins'), catalytic domain"/>
    <property type="match status" value="1"/>
</dbReference>
<protein>
    <recommendedName>
        <fullName evidence="4">Metallopeptidase family protein</fullName>
    </recommendedName>
</protein>
<organism evidence="2 3">
    <name type="scientific">Leifsonia xyli subsp. xyli</name>
    <dbReference type="NCBI Taxonomy" id="59736"/>
    <lineage>
        <taxon>Bacteria</taxon>
        <taxon>Bacillati</taxon>
        <taxon>Actinomycetota</taxon>
        <taxon>Actinomycetes</taxon>
        <taxon>Micrococcales</taxon>
        <taxon>Microbacteriaceae</taxon>
        <taxon>Leifsonia</taxon>
    </lineage>
</organism>
<evidence type="ECO:0000313" key="2">
    <source>
        <dbReference type="EMBL" id="ODA89925.1"/>
    </source>
</evidence>
<dbReference type="OMA" id="RTPMFGT"/>
<evidence type="ECO:0008006" key="4">
    <source>
        <dbReference type="Google" id="ProtNLM"/>
    </source>
</evidence>
<evidence type="ECO:0000313" key="3">
    <source>
        <dbReference type="Proteomes" id="UP000094426"/>
    </source>
</evidence>